<proteinExistence type="predicted"/>
<evidence type="ECO:0000256" key="1">
    <source>
        <dbReference type="SAM" id="MobiDB-lite"/>
    </source>
</evidence>
<evidence type="ECO:0000313" key="3">
    <source>
        <dbReference type="Proteomes" id="UP001501777"/>
    </source>
</evidence>
<sequence>MAAGTEIEDPAALNRASSGAREIAGQTRTAGAHPVDETRSTARDFGSGNWDGGLEGALTNLAETWHFQVSALAASCDNLASQCGGTGLLYQRTEAANTQTMNSLASDFG</sequence>
<feature type="region of interest" description="Disordered" evidence="1">
    <location>
        <begin position="1"/>
        <end position="49"/>
    </location>
</feature>
<accession>A0ABP6A6X7</accession>
<gene>
    <name evidence="2" type="ORF">GCM10010276_68430</name>
</gene>
<name>A0ABP6A6X7_STRLO</name>
<dbReference type="EMBL" id="BAAASG010000017">
    <property type="protein sequence ID" value="GAA2511630.1"/>
    <property type="molecule type" value="Genomic_DNA"/>
</dbReference>
<dbReference type="Proteomes" id="UP001501777">
    <property type="component" value="Unassembled WGS sequence"/>
</dbReference>
<reference evidence="3" key="1">
    <citation type="journal article" date="2019" name="Int. J. Syst. Evol. Microbiol.">
        <title>The Global Catalogue of Microorganisms (GCM) 10K type strain sequencing project: providing services to taxonomists for standard genome sequencing and annotation.</title>
        <authorList>
            <consortium name="The Broad Institute Genomics Platform"/>
            <consortium name="The Broad Institute Genome Sequencing Center for Infectious Disease"/>
            <person name="Wu L."/>
            <person name="Ma J."/>
        </authorList>
    </citation>
    <scope>NUCLEOTIDE SEQUENCE [LARGE SCALE GENOMIC DNA]</scope>
    <source>
        <strain evidence="3">JCM 4395</strain>
    </source>
</reference>
<organism evidence="2 3">
    <name type="scientific">Streptomyces longisporus</name>
    <dbReference type="NCBI Taxonomy" id="1948"/>
    <lineage>
        <taxon>Bacteria</taxon>
        <taxon>Bacillati</taxon>
        <taxon>Actinomycetota</taxon>
        <taxon>Actinomycetes</taxon>
        <taxon>Kitasatosporales</taxon>
        <taxon>Streptomycetaceae</taxon>
        <taxon>Streptomyces</taxon>
    </lineage>
</organism>
<comment type="caution">
    <text evidence="2">The sequence shown here is derived from an EMBL/GenBank/DDBJ whole genome shotgun (WGS) entry which is preliminary data.</text>
</comment>
<dbReference type="Gene3D" id="1.10.287.1060">
    <property type="entry name" value="ESAT-6-like"/>
    <property type="match status" value="1"/>
</dbReference>
<evidence type="ECO:0000313" key="2">
    <source>
        <dbReference type="EMBL" id="GAA2511630.1"/>
    </source>
</evidence>
<protein>
    <submittedName>
        <fullName evidence="2">Uncharacterized protein</fullName>
    </submittedName>
</protein>
<keyword evidence="3" id="KW-1185">Reference proteome</keyword>